<reference evidence="2 3" key="1">
    <citation type="journal article" date="2022" name="Nat. Plants">
        <title>Genomes of leafy and leafless Platanthera orchids illuminate the evolution of mycoheterotrophy.</title>
        <authorList>
            <person name="Li M.H."/>
            <person name="Liu K.W."/>
            <person name="Li Z."/>
            <person name="Lu H.C."/>
            <person name="Ye Q.L."/>
            <person name="Zhang D."/>
            <person name="Wang J.Y."/>
            <person name="Li Y.F."/>
            <person name="Zhong Z.M."/>
            <person name="Liu X."/>
            <person name="Yu X."/>
            <person name="Liu D.K."/>
            <person name="Tu X.D."/>
            <person name="Liu B."/>
            <person name="Hao Y."/>
            <person name="Liao X.Y."/>
            <person name="Jiang Y.T."/>
            <person name="Sun W.H."/>
            <person name="Chen J."/>
            <person name="Chen Y.Q."/>
            <person name="Ai Y."/>
            <person name="Zhai J.W."/>
            <person name="Wu S.S."/>
            <person name="Zhou Z."/>
            <person name="Hsiao Y.Y."/>
            <person name="Wu W.L."/>
            <person name="Chen Y.Y."/>
            <person name="Lin Y.F."/>
            <person name="Hsu J.L."/>
            <person name="Li C.Y."/>
            <person name="Wang Z.W."/>
            <person name="Zhao X."/>
            <person name="Zhong W.Y."/>
            <person name="Ma X.K."/>
            <person name="Ma L."/>
            <person name="Huang J."/>
            <person name="Chen G.Z."/>
            <person name="Huang M.Z."/>
            <person name="Huang L."/>
            <person name="Peng D.H."/>
            <person name="Luo Y.B."/>
            <person name="Zou S.Q."/>
            <person name="Chen S.P."/>
            <person name="Lan S."/>
            <person name="Tsai W.C."/>
            <person name="Van de Peer Y."/>
            <person name="Liu Z.J."/>
        </authorList>
    </citation>
    <scope>NUCLEOTIDE SEQUENCE [LARGE SCALE GENOMIC DNA]</scope>
    <source>
        <strain evidence="2">Lor288</strain>
    </source>
</reference>
<dbReference type="Proteomes" id="UP001412067">
    <property type="component" value="Unassembled WGS sequence"/>
</dbReference>
<organism evidence="2 3">
    <name type="scientific">Platanthera guangdongensis</name>
    <dbReference type="NCBI Taxonomy" id="2320717"/>
    <lineage>
        <taxon>Eukaryota</taxon>
        <taxon>Viridiplantae</taxon>
        <taxon>Streptophyta</taxon>
        <taxon>Embryophyta</taxon>
        <taxon>Tracheophyta</taxon>
        <taxon>Spermatophyta</taxon>
        <taxon>Magnoliopsida</taxon>
        <taxon>Liliopsida</taxon>
        <taxon>Asparagales</taxon>
        <taxon>Orchidaceae</taxon>
        <taxon>Orchidoideae</taxon>
        <taxon>Orchideae</taxon>
        <taxon>Orchidinae</taxon>
        <taxon>Platanthera</taxon>
    </lineage>
</organism>
<dbReference type="PANTHER" id="PTHR23092">
    <property type="entry name" value="POLY(A) RNA POLYMERASE"/>
    <property type="match status" value="1"/>
</dbReference>
<dbReference type="Pfam" id="PF01909">
    <property type="entry name" value="NTP_transf_2"/>
    <property type="match status" value="1"/>
</dbReference>
<protein>
    <recommendedName>
        <fullName evidence="1">Polymerase nucleotidyl transferase domain-containing protein</fullName>
    </recommendedName>
</protein>
<name>A0ABR2MU72_9ASPA</name>
<proteinExistence type="predicted"/>
<comment type="caution">
    <text evidence="2">The sequence shown here is derived from an EMBL/GenBank/DDBJ whole genome shotgun (WGS) entry which is preliminary data.</text>
</comment>
<keyword evidence="3" id="KW-1185">Reference proteome</keyword>
<dbReference type="InterPro" id="IPR045862">
    <property type="entry name" value="Trf4-like"/>
</dbReference>
<dbReference type="Gene3D" id="3.30.460.10">
    <property type="entry name" value="Beta Polymerase, domain 2"/>
    <property type="match status" value="1"/>
</dbReference>
<feature type="domain" description="Polymerase nucleotidyl transferase" evidence="1">
    <location>
        <begin position="82"/>
        <end position="123"/>
    </location>
</feature>
<dbReference type="SUPFAM" id="SSF81301">
    <property type="entry name" value="Nucleotidyltransferase"/>
    <property type="match status" value="1"/>
</dbReference>
<evidence type="ECO:0000259" key="1">
    <source>
        <dbReference type="Pfam" id="PF01909"/>
    </source>
</evidence>
<evidence type="ECO:0000313" key="3">
    <source>
        <dbReference type="Proteomes" id="UP001412067"/>
    </source>
</evidence>
<dbReference type="InterPro" id="IPR043519">
    <property type="entry name" value="NT_sf"/>
</dbReference>
<sequence length="130" mass="14533">MLQPDAALPLQPPDLLNGSWKGSLSILQNLLHEEIDFFCKQVARQSPARSTLVELEAQWSSSSLMVAAENLIRKPYINWAVRRVTRSLQVLWPRSRTNIFGSSATGLALPTSDVDLVVSLPPVRNLARNW</sequence>
<evidence type="ECO:0000313" key="2">
    <source>
        <dbReference type="EMBL" id="KAK8967503.1"/>
    </source>
</evidence>
<dbReference type="EMBL" id="JBBWWR010000005">
    <property type="protein sequence ID" value="KAK8967503.1"/>
    <property type="molecule type" value="Genomic_DNA"/>
</dbReference>
<dbReference type="PANTHER" id="PTHR23092:SF48">
    <property type="entry name" value="NUCLEOTIDYLTRANSFERASE FAMILY PROTEIN"/>
    <property type="match status" value="1"/>
</dbReference>
<gene>
    <name evidence="2" type="ORF">KSP40_PGU002974</name>
</gene>
<accession>A0ABR2MU72</accession>
<dbReference type="InterPro" id="IPR002934">
    <property type="entry name" value="Polymerase_NTP_transf_dom"/>
</dbReference>